<evidence type="ECO:0000313" key="4">
    <source>
        <dbReference type="Proteomes" id="UP000326757"/>
    </source>
</evidence>
<evidence type="ECO:0000256" key="1">
    <source>
        <dbReference type="SAM" id="MobiDB-lite"/>
    </source>
</evidence>
<gene>
    <name evidence="3" type="ORF">EYC80_003995</name>
</gene>
<evidence type="ECO:0000259" key="2">
    <source>
        <dbReference type="SMART" id="SM00355"/>
    </source>
</evidence>
<dbReference type="InterPro" id="IPR013087">
    <property type="entry name" value="Znf_C2H2_type"/>
</dbReference>
<evidence type="ECO:0000313" key="3">
    <source>
        <dbReference type="EMBL" id="KAB8304621.1"/>
    </source>
</evidence>
<dbReference type="Gene3D" id="3.30.160.60">
    <property type="entry name" value="Classic Zinc Finger"/>
    <property type="match status" value="1"/>
</dbReference>
<dbReference type="AlphaFoldDB" id="A0A5N6KLX8"/>
<dbReference type="SMART" id="SM00355">
    <property type="entry name" value="ZnF_C2H2"/>
    <property type="match status" value="2"/>
</dbReference>
<name>A0A5N6KLX8_MONLA</name>
<protein>
    <recommendedName>
        <fullName evidence="2">C2H2-type domain-containing protein</fullName>
    </recommendedName>
</protein>
<dbReference type="Proteomes" id="UP000326757">
    <property type="component" value="Unassembled WGS sequence"/>
</dbReference>
<proteinExistence type="predicted"/>
<dbReference type="Pfam" id="PF26177">
    <property type="entry name" value="zf_C2H2_17_1st"/>
    <property type="match status" value="1"/>
</dbReference>
<dbReference type="Pfam" id="PF26176">
    <property type="entry name" value="zf_C2H2_17_2"/>
    <property type="match status" value="1"/>
</dbReference>
<feature type="domain" description="C2H2-type" evidence="2">
    <location>
        <begin position="469"/>
        <end position="495"/>
    </location>
</feature>
<feature type="region of interest" description="Disordered" evidence="1">
    <location>
        <begin position="353"/>
        <end position="400"/>
    </location>
</feature>
<dbReference type="EMBL" id="VIGI01000001">
    <property type="protein sequence ID" value="KAB8304621.1"/>
    <property type="molecule type" value="Genomic_DNA"/>
</dbReference>
<comment type="caution">
    <text evidence="3">The sequence shown here is derived from an EMBL/GenBank/DDBJ whole genome shotgun (WGS) entry which is preliminary data.</text>
</comment>
<dbReference type="OrthoDB" id="5062908at2759"/>
<dbReference type="InterPro" id="IPR059009">
    <property type="entry name" value="Znf_C2H2_17_1st"/>
</dbReference>
<dbReference type="InterPro" id="IPR059095">
    <property type="entry name" value="Znf_C2H2_17_2nd"/>
</dbReference>
<keyword evidence="4" id="KW-1185">Reference proteome</keyword>
<feature type="domain" description="C2H2-type" evidence="2">
    <location>
        <begin position="505"/>
        <end position="535"/>
    </location>
</feature>
<reference evidence="3 4" key="1">
    <citation type="submission" date="2019-06" db="EMBL/GenBank/DDBJ databases">
        <title>Genome Sequence of the Brown Rot Fungal Pathogen Monilinia laxa.</title>
        <authorList>
            <person name="De Miccolis Angelini R.M."/>
            <person name="Landi L."/>
            <person name="Abate D."/>
            <person name="Pollastro S."/>
            <person name="Romanazzi G."/>
            <person name="Faretra F."/>
        </authorList>
    </citation>
    <scope>NUCLEOTIDE SEQUENCE [LARGE SCALE GENOMIC DNA]</scope>
    <source>
        <strain evidence="3 4">Mlax316</strain>
    </source>
</reference>
<organism evidence="3 4">
    <name type="scientific">Monilinia laxa</name>
    <name type="common">Brown rot fungus</name>
    <name type="synonym">Sclerotinia laxa</name>
    <dbReference type="NCBI Taxonomy" id="61186"/>
    <lineage>
        <taxon>Eukaryota</taxon>
        <taxon>Fungi</taxon>
        <taxon>Dikarya</taxon>
        <taxon>Ascomycota</taxon>
        <taxon>Pezizomycotina</taxon>
        <taxon>Leotiomycetes</taxon>
        <taxon>Helotiales</taxon>
        <taxon>Sclerotiniaceae</taxon>
        <taxon>Monilinia</taxon>
    </lineage>
</organism>
<sequence length="740" mass="82111">MLYLASGINYANERIFQFINKPQMETTIPQGKTPTPHGPRDSQGYTRLSHLFMFILLDVSIISLDTNAFITLESTIPSDGESHWTLTGCYCLVLLLFFLFGFHSRTPFQGTTGFSLRHTEPAQGQYSGISWNGKSEGLQYSPRGSTSQGSNGFSDSLYIPIAQMPSQRWSTDLTSGLESVEMTRFPSQESSRTIQSTSTSECALPMGYFPNASQAPYQISSARSDTSGRSASPANSGLYTPTVQYDLPSAFDTFQYPGDELAEHDYQVPATSGFQQPPTLSLTTGGFDMFSSAHGLPTSMTATPSTIASYIHSAQDSVLFDSSIMGSPEMWDAALLESSKPQTPIAEEWTLPPQMMSSTNSPLDYSPTEGRSPRIIRKPMGPRASKVASDTNARRVPGTEMPEESFKLMGRSSLDADNSARDHQLYHNVTTQSDGLYHCPWEGTSACQHKPEKLKCNYDKFVDSHLKPYRCKVPACADNKFSSTACLLRHEREAHAMHGHGDKPFLCKYDGCERGVTGNGFPRRWNLYDHMKRVHNDPCTSRSAGGSPPPTEKPATGSKKRKQDAITEPSTSDKEPVKRAKTPPVVNQQPSFAEIYHQSEKRLQEAVKQLHDLESANAMTNLRNASDCIKAMAQALQKMNQAPGMSRLFISTLSRHVSIKVSRQGYITAEPARSDDPVRKSHDTKKKFDRIKVMEPVMHIYISQDQGASHKEFFCMSRPRIVNFQESTVPVCLFELHTGI</sequence>
<accession>A0A5N6KLX8</accession>
<feature type="region of interest" description="Disordered" evidence="1">
    <location>
        <begin position="536"/>
        <end position="591"/>
    </location>
</feature>